<dbReference type="Proteomes" id="UP001220324">
    <property type="component" value="Unassembled WGS sequence"/>
</dbReference>
<evidence type="ECO:0000256" key="1">
    <source>
        <dbReference type="SAM" id="MobiDB-lite"/>
    </source>
</evidence>
<keyword evidence="3" id="KW-1185">Reference proteome</keyword>
<protein>
    <recommendedName>
        <fullName evidence="4">Secondary metabolism regulator LAE1</fullName>
    </recommendedName>
</protein>
<dbReference type="InterPro" id="IPR029063">
    <property type="entry name" value="SAM-dependent_MTases_sf"/>
</dbReference>
<dbReference type="GO" id="GO:0008168">
    <property type="term" value="F:methyltransferase activity"/>
    <property type="evidence" value="ECO:0007669"/>
    <property type="project" value="TreeGrafter"/>
</dbReference>
<evidence type="ECO:0000313" key="2">
    <source>
        <dbReference type="EMBL" id="KAJ5545972.1"/>
    </source>
</evidence>
<dbReference type="SUPFAM" id="SSF53335">
    <property type="entry name" value="S-adenosyl-L-methionine-dependent methyltransferases"/>
    <property type="match status" value="1"/>
</dbReference>
<dbReference type="Gene3D" id="3.40.50.150">
    <property type="entry name" value="Vaccinia Virus protein VP39"/>
    <property type="match status" value="1"/>
</dbReference>
<gene>
    <name evidence="2" type="ORF">N7494_003557</name>
</gene>
<comment type="caution">
    <text evidence="2">The sequence shown here is derived from an EMBL/GenBank/DDBJ whole genome shotgun (WGS) entry which is preliminary data.</text>
</comment>
<feature type="region of interest" description="Disordered" evidence="1">
    <location>
        <begin position="1"/>
        <end position="27"/>
    </location>
</feature>
<dbReference type="PANTHER" id="PTHR43591:SF31">
    <property type="entry name" value="LAEA-LIKE, PUTATIVE (AFU_ORTHOLOGUE AFUA_8G01930)-RELATED"/>
    <property type="match status" value="1"/>
</dbReference>
<proteinExistence type="predicted"/>
<dbReference type="AlphaFoldDB" id="A0AAD6CZ75"/>
<evidence type="ECO:0000313" key="3">
    <source>
        <dbReference type="Proteomes" id="UP001220324"/>
    </source>
</evidence>
<dbReference type="EMBL" id="JAQIZZ010000003">
    <property type="protein sequence ID" value="KAJ5545972.1"/>
    <property type="molecule type" value="Genomic_DNA"/>
</dbReference>
<reference evidence="2 3" key="1">
    <citation type="journal article" date="2023" name="IMA Fungus">
        <title>Comparative genomic study of the Penicillium genus elucidates a diverse pangenome and 15 lateral gene transfer events.</title>
        <authorList>
            <person name="Petersen C."/>
            <person name="Sorensen T."/>
            <person name="Nielsen M.R."/>
            <person name="Sondergaard T.E."/>
            <person name="Sorensen J.L."/>
            <person name="Fitzpatrick D.A."/>
            <person name="Frisvad J.C."/>
            <person name="Nielsen K.L."/>
        </authorList>
    </citation>
    <scope>NUCLEOTIDE SEQUENCE [LARGE SCALE GENOMIC DNA]</scope>
    <source>
        <strain evidence="2 3">IBT 35679</strain>
    </source>
</reference>
<dbReference type="CDD" id="cd02440">
    <property type="entry name" value="AdoMet_MTases"/>
    <property type="match status" value="1"/>
</dbReference>
<organism evidence="2 3">
    <name type="scientific">Penicillium frequentans</name>
    <dbReference type="NCBI Taxonomy" id="3151616"/>
    <lineage>
        <taxon>Eukaryota</taxon>
        <taxon>Fungi</taxon>
        <taxon>Dikarya</taxon>
        <taxon>Ascomycota</taxon>
        <taxon>Pezizomycotina</taxon>
        <taxon>Eurotiomycetes</taxon>
        <taxon>Eurotiomycetidae</taxon>
        <taxon>Eurotiales</taxon>
        <taxon>Aspergillaceae</taxon>
        <taxon>Penicillium</taxon>
    </lineage>
</organism>
<accession>A0AAD6CZ75</accession>
<name>A0AAD6CZ75_9EURO</name>
<dbReference type="PANTHER" id="PTHR43591">
    <property type="entry name" value="METHYLTRANSFERASE"/>
    <property type="match status" value="1"/>
</dbReference>
<feature type="compositionally biased region" description="Polar residues" evidence="1">
    <location>
        <begin position="1"/>
        <end position="12"/>
    </location>
</feature>
<evidence type="ECO:0008006" key="4">
    <source>
        <dbReference type="Google" id="ProtNLM"/>
    </source>
</evidence>
<dbReference type="Pfam" id="PF13489">
    <property type="entry name" value="Methyltransf_23"/>
    <property type="match status" value="1"/>
</dbReference>
<sequence length="328" mass="37716">MQLNTSNGSDSSEFIEPDVPDNDSAYFGSEKSYTESITSSALNYQYENGRRYHSYHEGEYVLPNDEQEQDRLDLSHHIYLMLLKGELYRAPVKDPKRVLDMGTGTGIWAIDFADENPGADVIGIDLSPIQPSWVPSNCRFQIDDFEEPWSYRHPFDYIHGRELEGAIRDHDRLFQQAFDNLAPNGWFEMASMEVNTDSDDGTHLNARCLVESVKNLQASSISFGKDMNSVGTWKERFEKAGFINVREDVYKLPQSPWPKDPKLKELGRYHQLNMLEAMPPYTFALFTRVLGWTRAEIEAILAGVRYELKDLSNHLYSRVHIVYGQRPA</sequence>